<evidence type="ECO:0000313" key="2">
    <source>
        <dbReference type="Proteomes" id="UP000054877"/>
    </source>
</evidence>
<name>A0A0W0YVS6_LEGSP</name>
<accession>A0A0W0YVS6</accession>
<dbReference type="EMBL" id="LNYX01000035">
    <property type="protein sequence ID" value="KTD60986.1"/>
    <property type="molecule type" value="Genomic_DNA"/>
</dbReference>
<evidence type="ECO:0000313" key="1">
    <source>
        <dbReference type="EMBL" id="KTD60986.1"/>
    </source>
</evidence>
<dbReference type="Proteomes" id="UP000054877">
    <property type="component" value="Unassembled WGS sequence"/>
</dbReference>
<dbReference type="PATRIC" id="fig|452.5.peg.3206"/>
<reference evidence="1 2" key="1">
    <citation type="submission" date="2015-11" db="EMBL/GenBank/DDBJ databases">
        <title>Genomic analysis of 38 Legionella species identifies large and diverse effector repertoires.</title>
        <authorList>
            <person name="Burstein D."/>
            <person name="Amaro F."/>
            <person name="Zusman T."/>
            <person name="Lifshitz Z."/>
            <person name="Cohen O."/>
            <person name="Gilbert J.A."/>
            <person name="Pupko T."/>
            <person name="Shuman H.A."/>
            <person name="Segal G."/>
        </authorList>
    </citation>
    <scope>NUCLEOTIDE SEQUENCE [LARGE SCALE GENOMIC DNA]</scope>
    <source>
        <strain evidence="1 2">Mt.St.Helens-9</strain>
    </source>
</reference>
<organism evidence="1 2">
    <name type="scientific">Legionella spiritensis</name>
    <dbReference type="NCBI Taxonomy" id="452"/>
    <lineage>
        <taxon>Bacteria</taxon>
        <taxon>Pseudomonadati</taxon>
        <taxon>Pseudomonadota</taxon>
        <taxon>Gammaproteobacteria</taxon>
        <taxon>Legionellales</taxon>
        <taxon>Legionellaceae</taxon>
        <taxon>Legionella</taxon>
    </lineage>
</organism>
<gene>
    <name evidence="1" type="primary">abiD</name>
    <name evidence="1" type="ORF">Lspi_2897</name>
</gene>
<dbReference type="OrthoDB" id="5363652at2"/>
<dbReference type="InterPro" id="IPR011664">
    <property type="entry name" value="Abi_system_AbiD/AbiF-like"/>
</dbReference>
<sequence length="301" mass="35910">MRTTAGYFFMDKSKYNKPALSSDEIFNLIESKNIQIHDRSLATLYLKTVSYHRLSAYLDCLINNHNENSPPSFEDACQIYQFDRKLRLLINDALERIEIAFRTSLSDTMSCLHSPHWYLDASLFKNKEKHQFFITQVDAACRTSHEPQIKEYYKRYDEPPYPPSWLVFENLSFGVCINVFGNIKKLGEKKLICHLFQEHPTTMESWLSSLRYMRNLCAHHSRVWNRWFVICPALSFLFNKKFDKERTCYAQLIVLDRLLKIIAPENDWKSHLKKLMKSFKRLPYQEMGFSIDWESDTFWHK</sequence>
<keyword evidence="2" id="KW-1185">Reference proteome</keyword>
<proteinExistence type="predicted"/>
<comment type="caution">
    <text evidence="1">The sequence shown here is derived from an EMBL/GenBank/DDBJ whole genome shotgun (WGS) entry which is preliminary data.</text>
</comment>
<protein>
    <submittedName>
        <fullName evidence="1">Phage AbiD protein</fullName>
    </submittedName>
</protein>
<dbReference type="Pfam" id="PF07751">
    <property type="entry name" value="Abi_2"/>
    <property type="match status" value="1"/>
</dbReference>
<dbReference type="AlphaFoldDB" id="A0A0W0YVS6"/>